<dbReference type="EC" id="3.5.1.-" evidence="2"/>
<protein>
    <submittedName>
        <fullName evidence="2">Histone deacetylase-like amidohydrolase</fullName>
        <ecNumber evidence="2">3.5.1.-</ecNumber>
    </submittedName>
</protein>
<name>A0A485LVK1_9ZZZZ</name>
<sequence>MKKRNYKQTGLIFFPAFDWAISPTHPEREERLLYTRDQIFEEGIMDLPQILEFTASLASIHDIARTHFCVPRVEDQTIEAHLIAAGAAILLAERIVKGQIENGFALVRPPGHHAMRVVHGNRGFCNINNEAIMVEYLRSRYGIKRVAIVDTDVHHGDGTQNIFWHDPDVLFISFHQDGRTIFPGTGFTYELGGPRAFARTINIPLQPGTSDESLLYVVDNLILPILKEFKPDFIVNSAGQDNHFTDPLGSMRISAQGYAKLTEKLRPDLAVLEGGYAIETALPYVNMAIILALAGLDYTNIREPDYWSGRFKESPDRSGQVRKLVDQMLHYWHVRDQMPPDSRYIRGQFYERNNRIFYDTDYIEERQLERLKLCDHCPGYLSIESYANHGLGKSGKVKCLSVPFTTCEKCRSEAIEAYHQAKKRGIYRYVYLQDKSADIFFGYDTGSGKEWQSEG</sequence>
<reference evidence="2" key="1">
    <citation type="submission" date="2019-03" db="EMBL/GenBank/DDBJ databases">
        <authorList>
            <person name="Hao L."/>
        </authorList>
    </citation>
    <scope>NUCLEOTIDE SEQUENCE</scope>
</reference>
<evidence type="ECO:0000313" key="2">
    <source>
        <dbReference type="EMBL" id="VFU11852.1"/>
    </source>
</evidence>
<dbReference type="EMBL" id="CAADRN010000048">
    <property type="protein sequence ID" value="VFU11852.1"/>
    <property type="molecule type" value="Genomic_DNA"/>
</dbReference>
<dbReference type="CDD" id="cd09992">
    <property type="entry name" value="HDAC_classII"/>
    <property type="match status" value="1"/>
</dbReference>
<dbReference type="PRINTS" id="PR01270">
    <property type="entry name" value="HDASUPER"/>
</dbReference>
<accession>A0A485LVK1</accession>
<dbReference type="InterPro" id="IPR000286">
    <property type="entry name" value="HDACs"/>
</dbReference>
<dbReference type="Pfam" id="PF00850">
    <property type="entry name" value="Hist_deacetyl"/>
    <property type="match status" value="1"/>
</dbReference>
<evidence type="ECO:0000259" key="1">
    <source>
        <dbReference type="Pfam" id="PF00850"/>
    </source>
</evidence>
<dbReference type="InterPro" id="IPR023696">
    <property type="entry name" value="Ureohydrolase_dom_sf"/>
</dbReference>
<dbReference type="GO" id="GO:0004407">
    <property type="term" value="F:histone deacetylase activity"/>
    <property type="evidence" value="ECO:0007669"/>
    <property type="project" value="TreeGrafter"/>
</dbReference>
<dbReference type="Gene3D" id="3.40.800.20">
    <property type="entry name" value="Histone deacetylase domain"/>
    <property type="match status" value="1"/>
</dbReference>
<dbReference type="AlphaFoldDB" id="A0A485LVK1"/>
<dbReference type="InterPro" id="IPR023801">
    <property type="entry name" value="His_deacetylse_dom"/>
</dbReference>
<dbReference type="PANTHER" id="PTHR10625:SF10">
    <property type="entry name" value="HISTONE DEACETYLASE HDAC1"/>
    <property type="match status" value="1"/>
</dbReference>
<dbReference type="GO" id="GO:0016787">
    <property type="term" value="F:hydrolase activity"/>
    <property type="evidence" value="ECO:0007669"/>
    <property type="project" value="UniProtKB-KW"/>
</dbReference>
<proteinExistence type="predicted"/>
<dbReference type="SUPFAM" id="SSF52768">
    <property type="entry name" value="Arginase/deacetylase"/>
    <property type="match status" value="1"/>
</dbReference>
<dbReference type="PANTHER" id="PTHR10625">
    <property type="entry name" value="HISTONE DEACETYLASE HDAC1-RELATED"/>
    <property type="match status" value="1"/>
</dbReference>
<dbReference type="InterPro" id="IPR037138">
    <property type="entry name" value="His_deacetylse_dom_sf"/>
</dbReference>
<keyword evidence="2" id="KW-0378">Hydrolase</keyword>
<dbReference type="GO" id="GO:0040029">
    <property type="term" value="P:epigenetic regulation of gene expression"/>
    <property type="evidence" value="ECO:0007669"/>
    <property type="project" value="TreeGrafter"/>
</dbReference>
<feature type="domain" description="Histone deacetylase" evidence="1">
    <location>
        <begin position="73"/>
        <end position="280"/>
    </location>
</feature>
<organism evidence="2">
    <name type="scientific">anaerobic digester metagenome</name>
    <dbReference type="NCBI Taxonomy" id="1263854"/>
    <lineage>
        <taxon>unclassified sequences</taxon>
        <taxon>metagenomes</taxon>
        <taxon>ecological metagenomes</taxon>
    </lineage>
</organism>
<gene>
    <name evidence="2" type="primary">hdaH</name>
    <name evidence="2" type="ORF">SCFA_1410002</name>
</gene>